<feature type="transmembrane region" description="Helical" evidence="13">
    <location>
        <begin position="95"/>
        <end position="115"/>
    </location>
</feature>
<dbReference type="InterPro" id="IPR005467">
    <property type="entry name" value="His_kinase_dom"/>
</dbReference>
<keyword evidence="7" id="KW-0547">Nucleotide-binding</keyword>
<dbReference type="GeneID" id="78176156"/>
<dbReference type="CDD" id="cd00075">
    <property type="entry name" value="HATPase"/>
    <property type="match status" value="1"/>
</dbReference>
<evidence type="ECO:0000256" key="6">
    <source>
        <dbReference type="ARBA" id="ARBA00022692"/>
    </source>
</evidence>
<dbReference type="Gene3D" id="1.20.120.620">
    <property type="entry name" value="Backbone structure of the membrane domain of e. Coli histidine kinase receptor kdpd"/>
    <property type="match status" value="1"/>
</dbReference>
<dbReference type="SMART" id="SM00387">
    <property type="entry name" value="HATPase_c"/>
    <property type="match status" value="1"/>
</dbReference>
<evidence type="ECO:0000256" key="12">
    <source>
        <dbReference type="ARBA" id="ARBA00023136"/>
    </source>
</evidence>
<protein>
    <recommendedName>
        <fullName evidence="3">histidine kinase</fullName>
        <ecNumber evidence="3">2.7.13.3</ecNumber>
    </recommendedName>
</protein>
<evidence type="ECO:0000313" key="15">
    <source>
        <dbReference type="EMBL" id="SHK94227.1"/>
    </source>
</evidence>
<dbReference type="SUPFAM" id="SSF47384">
    <property type="entry name" value="Homodimeric domain of signal transducing histidine kinase"/>
    <property type="match status" value="1"/>
</dbReference>
<dbReference type="PANTHER" id="PTHR45569:SF1">
    <property type="entry name" value="SENSOR PROTEIN KDPD"/>
    <property type="match status" value="1"/>
</dbReference>
<keyword evidence="4" id="KW-0597">Phosphoprotein</keyword>
<gene>
    <name evidence="15" type="ORF">SAMN02745138_02610</name>
</gene>
<sequence length="526" mass="58635">MKRRSKNFEFHFTMILYDLFKTILVFLIATTFALCLQEADVMNDNIFGVYMLAVAITSSITSGYFWGIVASFCGVVGVNFFFTFPYFALNFTLAGYPVTFGILLLMSILTSALTAKVKQAAILSSIREKRAESLNSMSKALLSANNIDEIMQITIDSVYAANQCSAVLYIGSPISPEKKVTKYVNEKDELILESILEQQVAEQAFQKGEMTGLGTEKTSQNCLGTYIPFSNKDRIYGVLGLLFSKNGYIENDALQFANFMTSQTILAIDRQEIVDESQKILLEKEKENMRSNLLRAISHDLRTPLTCILGSTATLMENRSMLQEDVCDRLLSDIHHDAEWLIQMVENLLSVTKISGEGTKLKKQDEVVEEIVAESVAKIQKRFPSSQIRVRVPDELLLVPMDAMLIEQVLINLMENAIRHSGTGKPIYLTVKHLWHHVYFSVLDQGIGIEEERLPHIFDGTTSSKSSDSSRGLGIGLPICKTIISAHGGEIYAKNNENGGANFTFVLPMKGEVENVQQTEDTGCRG</sequence>
<dbReference type="Gene3D" id="1.10.287.130">
    <property type="match status" value="1"/>
</dbReference>
<keyword evidence="10 13" id="KW-1133">Transmembrane helix</keyword>
<accession>A0A1M6WKI3</accession>
<dbReference type="Gene3D" id="3.30.450.40">
    <property type="match status" value="1"/>
</dbReference>
<dbReference type="InterPro" id="IPR052023">
    <property type="entry name" value="Histidine_kinase_KdpD"/>
</dbReference>
<comment type="subcellular location">
    <subcellularLocation>
        <location evidence="2">Membrane</location>
        <topology evidence="2">Multi-pass membrane protein</topology>
    </subcellularLocation>
</comment>
<evidence type="ECO:0000256" key="7">
    <source>
        <dbReference type="ARBA" id="ARBA00022741"/>
    </source>
</evidence>
<keyword evidence="16" id="KW-1185">Reference proteome</keyword>
<evidence type="ECO:0000256" key="1">
    <source>
        <dbReference type="ARBA" id="ARBA00000085"/>
    </source>
</evidence>
<dbReference type="GO" id="GO:0000155">
    <property type="term" value="F:phosphorelay sensor kinase activity"/>
    <property type="evidence" value="ECO:0007669"/>
    <property type="project" value="InterPro"/>
</dbReference>
<dbReference type="SUPFAM" id="SSF55781">
    <property type="entry name" value="GAF domain-like"/>
    <property type="match status" value="1"/>
</dbReference>
<dbReference type="GO" id="GO:0005524">
    <property type="term" value="F:ATP binding"/>
    <property type="evidence" value="ECO:0007669"/>
    <property type="project" value="UniProtKB-KW"/>
</dbReference>
<evidence type="ECO:0000256" key="9">
    <source>
        <dbReference type="ARBA" id="ARBA00022840"/>
    </source>
</evidence>
<dbReference type="OrthoDB" id="9806130at2"/>
<keyword evidence="12 13" id="KW-0472">Membrane</keyword>
<evidence type="ECO:0000259" key="14">
    <source>
        <dbReference type="PROSITE" id="PS50109"/>
    </source>
</evidence>
<evidence type="ECO:0000313" key="16">
    <source>
        <dbReference type="Proteomes" id="UP000183975"/>
    </source>
</evidence>
<dbReference type="GO" id="GO:0005886">
    <property type="term" value="C:plasma membrane"/>
    <property type="evidence" value="ECO:0007669"/>
    <property type="project" value="TreeGrafter"/>
</dbReference>
<dbReference type="InterPro" id="IPR003594">
    <property type="entry name" value="HATPase_dom"/>
</dbReference>
<keyword evidence="8" id="KW-0418">Kinase</keyword>
<proteinExistence type="predicted"/>
<evidence type="ECO:0000256" key="3">
    <source>
        <dbReference type="ARBA" id="ARBA00012438"/>
    </source>
</evidence>
<feature type="domain" description="Histidine kinase" evidence="14">
    <location>
        <begin position="296"/>
        <end position="511"/>
    </location>
</feature>
<evidence type="ECO:0000256" key="4">
    <source>
        <dbReference type="ARBA" id="ARBA00022553"/>
    </source>
</evidence>
<dbReference type="SMART" id="SM00388">
    <property type="entry name" value="HisKA"/>
    <property type="match status" value="1"/>
</dbReference>
<dbReference type="Proteomes" id="UP000183975">
    <property type="component" value="Unassembled WGS sequence"/>
</dbReference>
<dbReference type="AlphaFoldDB" id="A0A1M6WKI3"/>
<dbReference type="Pfam" id="PF00512">
    <property type="entry name" value="HisKA"/>
    <property type="match status" value="1"/>
</dbReference>
<dbReference type="SUPFAM" id="SSF55874">
    <property type="entry name" value="ATPase domain of HSP90 chaperone/DNA topoisomerase II/histidine kinase"/>
    <property type="match status" value="1"/>
</dbReference>
<dbReference type="InterPro" id="IPR036890">
    <property type="entry name" value="HATPase_C_sf"/>
</dbReference>
<evidence type="ECO:0000256" key="10">
    <source>
        <dbReference type="ARBA" id="ARBA00022989"/>
    </source>
</evidence>
<dbReference type="PROSITE" id="PS50109">
    <property type="entry name" value="HIS_KIN"/>
    <property type="match status" value="1"/>
</dbReference>
<organism evidence="15 16">
    <name type="scientific">Anaerotignum lactatifermentans DSM 14214</name>
    <dbReference type="NCBI Taxonomy" id="1121323"/>
    <lineage>
        <taxon>Bacteria</taxon>
        <taxon>Bacillati</taxon>
        <taxon>Bacillota</taxon>
        <taxon>Clostridia</taxon>
        <taxon>Lachnospirales</taxon>
        <taxon>Anaerotignaceae</taxon>
        <taxon>Anaerotignum</taxon>
    </lineage>
</organism>
<dbReference type="PRINTS" id="PR00344">
    <property type="entry name" value="BCTRLSENSOR"/>
</dbReference>
<dbReference type="InterPro" id="IPR029016">
    <property type="entry name" value="GAF-like_dom_sf"/>
</dbReference>
<evidence type="ECO:0000256" key="5">
    <source>
        <dbReference type="ARBA" id="ARBA00022679"/>
    </source>
</evidence>
<keyword evidence="5" id="KW-0808">Transferase</keyword>
<dbReference type="InterPro" id="IPR038318">
    <property type="entry name" value="KdpD_sf"/>
</dbReference>
<dbReference type="RefSeq" id="WP_072852471.1">
    <property type="nucleotide sequence ID" value="NZ_FRAH01000055.1"/>
</dbReference>
<comment type="catalytic activity">
    <reaction evidence="1">
        <text>ATP + protein L-histidine = ADP + protein N-phospho-L-histidine.</text>
        <dbReference type="EC" id="2.7.13.3"/>
    </reaction>
</comment>
<dbReference type="Pfam" id="PF02518">
    <property type="entry name" value="HATPase_c"/>
    <property type="match status" value="1"/>
</dbReference>
<dbReference type="Pfam" id="PF13493">
    <property type="entry name" value="DUF4118"/>
    <property type="match status" value="1"/>
</dbReference>
<keyword evidence="9" id="KW-0067">ATP-binding</keyword>
<reference evidence="15 16" key="1">
    <citation type="submission" date="2016-11" db="EMBL/GenBank/DDBJ databases">
        <authorList>
            <person name="Jaros S."/>
            <person name="Januszkiewicz K."/>
            <person name="Wedrychowicz H."/>
        </authorList>
    </citation>
    <scope>NUCLEOTIDE SEQUENCE [LARGE SCALE GENOMIC DNA]</scope>
    <source>
        <strain evidence="15 16">DSM 14214</strain>
    </source>
</reference>
<dbReference type="EMBL" id="FRAH01000055">
    <property type="protein sequence ID" value="SHK94227.1"/>
    <property type="molecule type" value="Genomic_DNA"/>
</dbReference>
<dbReference type="InterPro" id="IPR025201">
    <property type="entry name" value="KdpD_TM"/>
</dbReference>
<feature type="transmembrane region" description="Helical" evidence="13">
    <location>
        <begin position="12"/>
        <end position="34"/>
    </location>
</feature>
<dbReference type="EC" id="2.7.13.3" evidence="3"/>
<dbReference type="InterPro" id="IPR003661">
    <property type="entry name" value="HisK_dim/P_dom"/>
</dbReference>
<dbReference type="InterPro" id="IPR004358">
    <property type="entry name" value="Sig_transdc_His_kin-like_C"/>
</dbReference>
<dbReference type="InterPro" id="IPR036097">
    <property type="entry name" value="HisK_dim/P_sf"/>
</dbReference>
<dbReference type="PANTHER" id="PTHR45569">
    <property type="entry name" value="SENSOR PROTEIN KDPD"/>
    <property type="match status" value="1"/>
</dbReference>
<evidence type="ECO:0000256" key="11">
    <source>
        <dbReference type="ARBA" id="ARBA00023012"/>
    </source>
</evidence>
<keyword evidence="11" id="KW-0902">Two-component regulatory system</keyword>
<evidence type="ECO:0000256" key="13">
    <source>
        <dbReference type="SAM" id="Phobius"/>
    </source>
</evidence>
<dbReference type="CDD" id="cd00082">
    <property type="entry name" value="HisKA"/>
    <property type="match status" value="1"/>
</dbReference>
<name>A0A1M6WKI3_9FIRM</name>
<keyword evidence="6 13" id="KW-0812">Transmembrane</keyword>
<evidence type="ECO:0000256" key="2">
    <source>
        <dbReference type="ARBA" id="ARBA00004141"/>
    </source>
</evidence>
<evidence type="ECO:0000256" key="8">
    <source>
        <dbReference type="ARBA" id="ARBA00022777"/>
    </source>
</evidence>
<dbReference type="Gene3D" id="3.30.565.10">
    <property type="entry name" value="Histidine kinase-like ATPase, C-terminal domain"/>
    <property type="match status" value="1"/>
</dbReference>